<dbReference type="OrthoDB" id="533833at2759"/>
<dbReference type="PANTHER" id="PTHR48478">
    <property type="entry name" value="LECTIN-LIKE"/>
    <property type="match status" value="1"/>
</dbReference>
<name>Q8L5A9_CUCSA</name>
<dbReference type="EMBL" id="AF517155">
    <property type="protein sequence ID" value="AAM74922.1"/>
    <property type="molecule type" value="mRNA"/>
</dbReference>
<sequence>MAGQSTHYLAFPRASTITWGDDTRYWSWATVDFCSYAIEEARLLQVSWLDCRWSMDVSDFKKDIWYNASVEVMLTSNASGWNVPLYLEIELPGSEQQSQIVLEGRQPNVWFKISLGKFILSGSLTSGTIRFGFYNHEGNWKRGLNIRALAIQAQK</sequence>
<dbReference type="EMBL" id="AF520579">
    <property type="protein sequence ID" value="AAM77343.1"/>
    <property type="molecule type" value="Genomic_DNA"/>
</dbReference>
<accession>Q8L5A9</accession>
<proteinExistence type="evidence at transcript level"/>
<organism evidence="1">
    <name type="scientific">Cucumis sativus</name>
    <name type="common">Cucumber</name>
    <dbReference type="NCBI Taxonomy" id="3659"/>
    <lineage>
        <taxon>Eukaryota</taxon>
        <taxon>Viridiplantae</taxon>
        <taxon>Streptophyta</taxon>
        <taxon>Embryophyta</taxon>
        <taxon>Tracheophyta</taxon>
        <taxon>Spermatophyta</taxon>
        <taxon>Magnoliopsida</taxon>
        <taxon>eudicotyledons</taxon>
        <taxon>Gunneridae</taxon>
        <taxon>Pentapetalae</taxon>
        <taxon>rosids</taxon>
        <taxon>fabids</taxon>
        <taxon>Cucurbitales</taxon>
        <taxon>Cucurbitaceae</taxon>
        <taxon>Benincaseae</taxon>
        <taxon>Cucumis</taxon>
    </lineage>
</organism>
<dbReference type="InterPro" id="IPR052147">
    <property type="entry name" value="PP2-like/Lectin"/>
</dbReference>
<dbReference type="AlphaFoldDB" id="Q8L5A9"/>
<evidence type="ECO:0000313" key="2">
    <source>
        <dbReference type="EMBL" id="AAM77343.1"/>
    </source>
</evidence>
<evidence type="ECO:0000313" key="1">
    <source>
        <dbReference type="EMBL" id="AAM74922.1"/>
    </source>
</evidence>
<dbReference type="GO" id="GO:0030246">
    <property type="term" value="F:carbohydrate binding"/>
    <property type="evidence" value="ECO:0007669"/>
    <property type="project" value="UniProtKB-KW"/>
</dbReference>
<dbReference type="Pfam" id="PF14299">
    <property type="entry name" value="PP2"/>
    <property type="match status" value="1"/>
</dbReference>
<keyword evidence="1" id="KW-0430">Lectin</keyword>
<dbReference type="PANTHER" id="PTHR48478:SF1">
    <property type="entry name" value="LECTIN-LIKE"/>
    <property type="match status" value="1"/>
</dbReference>
<reference evidence="1" key="1">
    <citation type="submission" date="2002-06" db="EMBL/GenBank/DDBJ databases">
        <title>Diversity of the PP2 family of phloem lectin proteins in angiosperms.</title>
        <authorList>
            <person name="Dinant S."/>
            <person name="Clark A.M."/>
            <person name="Zhu Y."/>
            <person name="Vilaine F."/>
            <person name="Palauqui J.-C."/>
            <person name="Thompson G.A."/>
        </authorList>
    </citation>
    <scope>NUCLEOTIDE SEQUENCE</scope>
    <source>
        <tissue evidence="1">Phloem</tissue>
    </source>
</reference>
<protein>
    <submittedName>
        <fullName evidence="1">17 kDa phloem lectin</fullName>
    </submittedName>
</protein>
<dbReference type="InterPro" id="IPR025886">
    <property type="entry name" value="PP2-like"/>
</dbReference>
<gene>
    <name evidence="1" type="primary">Lec17</name>
    <name evidence="2" type="synonym">Lec17-5</name>
</gene>